<gene>
    <name evidence="3" type="ORF">FAB82_09365</name>
</gene>
<comment type="caution">
    <text evidence="3">The sequence shown here is derived from an EMBL/GenBank/DDBJ whole genome shotgun (WGS) entry which is preliminary data.</text>
</comment>
<evidence type="ECO:0000259" key="2">
    <source>
        <dbReference type="PROSITE" id="PS51819"/>
    </source>
</evidence>
<dbReference type="Gene3D" id="3.10.180.10">
    <property type="entry name" value="2,3-Dihydroxybiphenyl 1,2-Dioxygenase, domain 1"/>
    <property type="match status" value="1"/>
</dbReference>
<evidence type="ECO:0000313" key="3">
    <source>
        <dbReference type="EMBL" id="THV41915.1"/>
    </source>
</evidence>
<dbReference type="PANTHER" id="PTHR35908">
    <property type="entry name" value="HYPOTHETICAL FUSION PROTEIN"/>
    <property type="match status" value="1"/>
</dbReference>
<feature type="region of interest" description="Disordered" evidence="1">
    <location>
        <begin position="32"/>
        <end position="60"/>
    </location>
</feature>
<accession>A0A4S8QG41</accession>
<organism evidence="3 4">
    <name type="scientific">Glycomyces buryatensis</name>
    <dbReference type="NCBI Taxonomy" id="2570927"/>
    <lineage>
        <taxon>Bacteria</taxon>
        <taxon>Bacillati</taxon>
        <taxon>Actinomycetota</taxon>
        <taxon>Actinomycetes</taxon>
        <taxon>Glycomycetales</taxon>
        <taxon>Glycomycetaceae</taxon>
        <taxon>Glycomyces</taxon>
    </lineage>
</organism>
<dbReference type="InterPro" id="IPR037523">
    <property type="entry name" value="VOC_core"/>
</dbReference>
<dbReference type="RefSeq" id="WP_136534278.1">
    <property type="nucleotide sequence ID" value="NZ_STGY01000037.1"/>
</dbReference>
<dbReference type="SUPFAM" id="SSF54593">
    <property type="entry name" value="Glyoxalase/Bleomycin resistance protein/Dihydroxybiphenyl dioxygenase"/>
    <property type="match status" value="1"/>
</dbReference>
<dbReference type="InterPro" id="IPR041581">
    <property type="entry name" value="Glyoxalase_6"/>
</dbReference>
<dbReference type="EMBL" id="STGY01000037">
    <property type="protein sequence ID" value="THV41915.1"/>
    <property type="molecule type" value="Genomic_DNA"/>
</dbReference>
<dbReference type="Proteomes" id="UP000308760">
    <property type="component" value="Unassembled WGS sequence"/>
</dbReference>
<dbReference type="Pfam" id="PF18029">
    <property type="entry name" value="Glyoxalase_6"/>
    <property type="match status" value="1"/>
</dbReference>
<dbReference type="PANTHER" id="PTHR35908:SF1">
    <property type="entry name" value="CONSERVED PROTEIN"/>
    <property type="match status" value="1"/>
</dbReference>
<proteinExistence type="predicted"/>
<protein>
    <submittedName>
        <fullName evidence="3">VOC family protein</fullName>
    </submittedName>
</protein>
<dbReference type="OrthoDB" id="1645442at2"/>
<dbReference type="PROSITE" id="PS51819">
    <property type="entry name" value="VOC"/>
    <property type="match status" value="1"/>
</dbReference>
<evidence type="ECO:0000313" key="4">
    <source>
        <dbReference type="Proteomes" id="UP000308760"/>
    </source>
</evidence>
<name>A0A4S8QG41_9ACTN</name>
<reference evidence="3 4" key="2">
    <citation type="submission" date="2019-05" db="EMBL/GenBank/DDBJ databases">
        <title>Glycomyces buryatensis sp. nov.</title>
        <authorList>
            <person name="Nikitina E."/>
        </authorList>
    </citation>
    <scope>NUCLEOTIDE SEQUENCE [LARGE SCALE GENOMIC DNA]</scope>
    <source>
        <strain evidence="3 4">18</strain>
    </source>
</reference>
<dbReference type="CDD" id="cd06587">
    <property type="entry name" value="VOC"/>
    <property type="match status" value="1"/>
</dbReference>
<dbReference type="InterPro" id="IPR029068">
    <property type="entry name" value="Glyas_Bleomycin-R_OHBP_Dase"/>
</dbReference>
<evidence type="ECO:0000256" key="1">
    <source>
        <dbReference type="SAM" id="MobiDB-lite"/>
    </source>
</evidence>
<dbReference type="AlphaFoldDB" id="A0A4S8QG41"/>
<sequence length="133" mass="14531">MNTPRLTLNSITITAPDPRALAEFYGLLLGRPVNRSEGPGPGEPPQGGFAQVHASEGDGPTLNFEYERHWQCPVWPAVPGRTHATQHLDIWVEDLDAAVEHAISVGATLAEEQPQETVRVLFDPSGHPFCLFL</sequence>
<reference evidence="4" key="1">
    <citation type="submission" date="2019-04" db="EMBL/GenBank/DDBJ databases">
        <title>Nocardioides xinjiangensis sp. nov.</title>
        <authorList>
            <person name="Liu S."/>
        </authorList>
    </citation>
    <scope>NUCLEOTIDE SEQUENCE [LARGE SCALE GENOMIC DNA]</scope>
    <source>
        <strain evidence="4">18</strain>
    </source>
</reference>
<keyword evidence="4" id="KW-1185">Reference proteome</keyword>
<feature type="domain" description="VOC" evidence="2">
    <location>
        <begin position="7"/>
        <end position="133"/>
    </location>
</feature>